<dbReference type="GO" id="GO:0004084">
    <property type="term" value="F:branched-chain-amino-acid transaminase activity"/>
    <property type="evidence" value="ECO:0007669"/>
    <property type="project" value="UniProtKB-EC"/>
</dbReference>
<dbReference type="InterPro" id="IPR043132">
    <property type="entry name" value="BCAT-like_C"/>
</dbReference>
<evidence type="ECO:0000256" key="1">
    <source>
        <dbReference type="ARBA" id="ARBA00001933"/>
    </source>
</evidence>
<comment type="caution">
    <text evidence="12">The sequence shown here is derived from an EMBL/GenBank/DDBJ whole genome shotgun (WGS) entry which is preliminary data.</text>
</comment>
<evidence type="ECO:0000256" key="3">
    <source>
        <dbReference type="ARBA" id="ARBA00022576"/>
    </source>
</evidence>
<dbReference type="Proteomes" id="UP000494165">
    <property type="component" value="Unassembled WGS sequence"/>
</dbReference>
<evidence type="ECO:0000256" key="7">
    <source>
        <dbReference type="ARBA" id="ARBA00023304"/>
    </source>
</evidence>
<name>A0A8S1CZH1_9INSE</name>
<comment type="catalytic activity">
    <reaction evidence="11">
        <text>L-valine + 2-oxoglutarate = 3-methyl-2-oxobutanoate + L-glutamate</text>
        <dbReference type="Rhea" id="RHEA:24813"/>
        <dbReference type="ChEBI" id="CHEBI:11851"/>
        <dbReference type="ChEBI" id="CHEBI:16810"/>
        <dbReference type="ChEBI" id="CHEBI:29985"/>
        <dbReference type="ChEBI" id="CHEBI:57762"/>
        <dbReference type="EC" id="2.6.1.42"/>
    </reaction>
</comment>
<gene>
    <name evidence="12" type="ORF">CLODIP_2_CD15648</name>
</gene>
<keyword evidence="5 11" id="KW-0808">Transferase</keyword>
<comment type="similarity">
    <text evidence="2 9">Belongs to the class-IV pyridoxal-phosphate-dependent aminotransferase family.</text>
</comment>
<evidence type="ECO:0000256" key="8">
    <source>
        <dbReference type="PIRSR" id="PIRSR006468-1"/>
    </source>
</evidence>
<dbReference type="FunFam" id="3.20.10.10:FF:000004">
    <property type="entry name" value="Branched-chain-amino-acid aminotransferase"/>
    <property type="match status" value="1"/>
</dbReference>
<evidence type="ECO:0000256" key="5">
    <source>
        <dbReference type="ARBA" id="ARBA00022679"/>
    </source>
</evidence>
<protein>
    <recommendedName>
        <fullName evidence="11">Branched-chain-amino-acid aminotransferase</fullName>
        <ecNumber evidence="11">2.6.1.42</ecNumber>
    </recommendedName>
</protein>
<dbReference type="PIRSF" id="PIRSF006468">
    <property type="entry name" value="BCAT1"/>
    <property type="match status" value="1"/>
</dbReference>
<dbReference type="InterPro" id="IPR036038">
    <property type="entry name" value="Aminotransferase-like"/>
</dbReference>
<dbReference type="CDD" id="cd01557">
    <property type="entry name" value="BCAT_beta_family"/>
    <property type="match status" value="1"/>
</dbReference>
<dbReference type="InterPro" id="IPR005786">
    <property type="entry name" value="B_amino_transII"/>
</dbReference>
<sequence length="290" mass="32510">MKAYRGKDDKIRIFRPDRNMERMNVSAMRSELPIFDGEELTKCICRLIQIDQEWVPHSMSSSLYIRPTMIGIDPTLGVSSSDNALLFVILCPVGPYFPGGFKPVSLLADPRFTRAWPGGCGDRKMGSNYAPTIRVQAEALGLGLQQVLWLFGDDHQLTEVGTMNIFVLTLNEKGEKVLVTPPLDGLILPGITRQSIIELAQEWGEFAVEERKITMPEVQQLLHEKRLLELFGAGTACVVCPVSSILYQGQTLKIPTMAHKLPVHQRILKTLTDIQYGEVDHPWALRIDQA</sequence>
<dbReference type="Pfam" id="PF01063">
    <property type="entry name" value="Aminotran_4"/>
    <property type="match status" value="1"/>
</dbReference>
<dbReference type="PANTHER" id="PTHR11825:SF44">
    <property type="entry name" value="BRANCHED-CHAIN-AMINO-ACID AMINOTRANSFERASE"/>
    <property type="match status" value="1"/>
</dbReference>
<keyword evidence="4 11" id="KW-0028">Amino-acid biosynthesis</keyword>
<dbReference type="OrthoDB" id="1732691at2759"/>
<keyword evidence="7 11" id="KW-0100">Branched-chain amino acid biosynthesis</keyword>
<dbReference type="Gene3D" id="3.30.470.10">
    <property type="match status" value="1"/>
</dbReference>
<dbReference type="GO" id="GO:0009099">
    <property type="term" value="P:L-valine biosynthetic process"/>
    <property type="evidence" value="ECO:0007669"/>
    <property type="project" value="TreeGrafter"/>
</dbReference>
<dbReference type="EC" id="2.6.1.42" evidence="11"/>
<keyword evidence="13" id="KW-1185">Reference proteome</keyword>
<dbReference type="InterPro" id="IPR043131">
    <property type="entry name" value="BCAT-like_N"/>
</dbReference>
<evidence type="ECO:0000256" key="4">
    <source>
        <dbReference type="ARBA" id="ARBA00022605"/>
    </source>
</evidence>
<dbReference type="InterPro" id="IPR033939">
    <property type="entry name" value="BCAT_family"/>
</dbReference>
<dbReference type="SUPFAM" id="SSF56752">
    <property type="entry name" value="D-aminoacid aminotransferase-like PLP-dependent enzymes"/>
    <property type="match status" value="1"/>
</dbReference>
<accession>A0A8S1CZH1</accession>
<evidence type="ECO:0000256" key="2">
    <source>
        <dbReference type="ARBA" id="ARBA00009320"/>
    </source>
</evidence>
<evidence type="ECO:0000256" key="6">
    <source>
        <dbReference type="ARBA" id="ARBA00022898"/>
    </source>
</evidence>
<dbReference type="AlphaFoldDB" id="A0A8S1CZH1"/>
<comment type="catalytic activity">
    <reaction evidence="11">
        <text>L-isoleucine + 2-oxoglutarate = (S)-3-methyl-2-oxopentanoate + L-glutamate</text>
        <dbReference type="Rhea" id="RHEA:24801"/>
        <dbReference type="ChEBI" id="CHEBI:16810"/>
        <dbReference type="ChEBI" id="CHEBI:29985"/>
        <dbReference type="ChEBI" id="CHEBI:35146"/>
        <dbReference type="ChEBI" id="CHEBI:58045"/>
        <dbReference type="EC" id="2.6.1.42"/>
    </reaction>
</comment>
<dbReference type="PROSITE" id="PS00770">
    <property type="entry name" value="AA_TRANSFER_CLASS_4"/>
    <property type="match status" value="1"/>
</dbReference>
<evidence type="ECO:0000256" key="11">
    <source>
        <dbReference type="RuleBase" id="RU004517"/>
    </source>
</evidence>
<feature type="modified residue" description="N6-(pyridoxal phosphate)lysine" evidence="8">
    <location>
        <position position="124"/>
    </location>
</feature>
<evidence type="ECO:0000256" key="9">
    <source>
        <dbReference type="RuleBase" id="RU004106"/>
    </source>
</evidence>
<comment type="catalytic activity">
    <reaction evidence="11">
        <text>L-leucine + 2-oxoglutarate = 4-methyl-2-oxopentanoate + L-glutamate</text>
        <dbReference type="Rhea" id="RHEA:18321"/>
        <dbReference type="ChEBI" id="CHEBI:16810"/>
        <dbReference type="ChEBI" id="CHEBI:17865"/>
        <dbReference type="ChEBI" id="CHEBI:29985"/>
        <dbReference type="ChEBI" id="CHEBI:57427"/>
        <dbReference type="EC" id="2.6.1.42"/>
    </reaction>
</comment>
<dbReference type="GO" id="GO:0009098">
    <property type="term" value="P:L-leucine biosynthetic process"/>
    <property type="evidence" value="ECO:0007669"/>
    <property type="project" value="TreeGrafter"/>
</dbReference>
<evidence type="ECO:0000256" key="10">
    <source>
        <dbReference type="RuleBase" id="RU004516"/>
    </source>
</evidence>
<evidence type="ECO:0000313" key="13">
    <source>
        <dbReference type="Proteomes" id="UP000494165"/>
    </source>
</evidence>
<dbReference type="Gene3D" id="3.20.10.10">
    <property type="entry name" value="D-amino Acid Aminotransferase, subunit A, domain 2"/>
    <property type="match status" value="1"/>
</dbReference>
<dbReference type="PANTHER" id="PTHR11825">
    <property type="entry name" value="SUBGROUP IIII AMINOTRANSFERASE"/>
    <property type="match status" value="1"/>
</dbReference>
<dbReference type="InterPro" id="IPR018300">
    <property type="entry name" value="Aminotrans_IV_CS"/>
</dbReference>
<evidence type="ECO:0000313" key="12">
    <source>
        <dbReference type="EMBL" id="CAB3373445.1"/>
    </source>
</evidence>
<organism evidence="12 13">
    <name type="scientific">Cloeon dipterum</name>
    <dbReference type="NCBI Taxonomy" id="197152"/>
    <lineage>
        <taxon>Eukaryota</taxon>
        <taxon>Metazoa</taxon>
        <taxon>Ecdysozoa</taxon>
        <taxon>Arthropoda</taxon>
        <taxon>Hexapoda</taxon>
        <taxon>Insecta</taxon>
        <taxon>Pterygota</taxon>
        <taxon>Palaeoptera</taxon>
        <taxon>Ephemeroptera</taxon>
        <taxon>Pisciforma</taxon>
        <taxon>Baetidae</taxon>
        <taxon>Cloeon</taxon>
    </lineage>
</organism>
<dbReference type="GO" id="GO:0005739">
    <property type="term" value="C:mitochondrion"/>
    <property type="evidence" value="ECO:0007669"/>
    <property type="project" value="TreeGrafter"/>
</dbReference>
<keyword evidence="6 10" id="KW-0663">Pyridoxal phosphate</keyword>
<reference evidence="12 13" key="1">
    <citation type="submission" date="2020-04" db="EMBL/GenBank/DDBJ databases">
        <authorList>
            <person name="Alioto T."/>
            <person name="Alioto T."/>
            <person name="Gomez Garrido J."/>
        </authorList>
    </citation>
    <scope>NUCLEOTIDE SEQUENCE [LARGE SCALE GENOMIC DNA]</scope>
</reference>
<proteinExistence type="inferred from homology"/>
<keyword evidence="3 11" id="KW-0032">Aminotransferase</keyword>
<dbReference type="EMBL" id="CADEPI010000085">
    <property type="protein sequence ID" value="CAB3373445.1"/>
    <property type="molecule type" value="Genomic_DNA"/>
</dbReference>
<comment type="cofactor">
    <cofactor evidence="1 10">
        <name>pyridoxal 5'-phosphate</name>
        <dbReference type="ChEBI" id="CHEBI:597326"/>
    </cofactor>
</comment>
<dbReference type="InterPro" id="IPR001544">
    <property type="entry name" value="Aminotrans_IV"/>
</dbReference>